<evidence type="ECO:0000313" key="1">
    <source>
        <dbReference type="EMBL" id="CAH4036196.1"/>
    </source>
</evidence>
<sequence length="120" mass="14324">MVYQAREFPDWLTQHNTKIASFTISRTEKQINTIWHSGFHTKNKRKNSFSKVQKQYNVYPSCYKIVVISQNLDRDLKYFCDDYAPVLQIPGSVFGVLRKKDARRRLRRQSESTRSNVTYR</sequence>
<keyword evidence="2" id="KW-1185">Reference proteome</keyword>
<dbReference type="EMBL" id="CALOZG010000059">
    <property type="protein sequence ID" value="CAH4036196.1"/>
    <property type="molecule type" value="Genomic_DNA"/>
</dbReference>
<protein>
    <submittedName>
        <fullName evidence="1">Uncharacterized protein</fullName>
    </submittedName>
</protein>
<comment type="caution">
    <text evidence="1">The sequence shown here is derived from an EMBL/GenBank/DDBJ whole genome shotgun (WGS) entry which is preliminary data.</text>
</comment>
<reference evidence="1" key="1">
    <citation type="submission" date="2022-05" db="EMBL/GenBank/DDBJ databases">
        <authorList>
            <person name="Okamura Y."/>
        </authorList>
    </citation>
    <scope>NUCLEOTIDE SEQUENCE</scope>
</reference>
<accession>A0A9P0XF29</accession>
<dbReference type="AlphaFoldDB" id="A0A9P0XF29"/>
<gene>
    <name evidence="1" type="ORF">PIBRA_LOCUS12034</name>
</gene>
<name>A0A9P0XF29_PIEBR</name>
<organism evidence="1 2">
    <name type="scientific">Pieris brassicae</name>
    <name type="common">White butterfly</name>
    <name type="synonym">Large white butterfly</name>
    <dbReference type="NCBI Taxonomy" id="7116"/>
    <lineage>
        <taxon>Eukaryota</taxon>
        <taxon>Metazoa</taxon>
        <taxon>Ecdysozoa</taxon>
        <taxon>Arthropoda</taxon>
        <taxon>Hexapoda</taxon>
        <taxon>Insecta</taxon>
        <taxon>Pterygota</taxon>
        <taxon>Neoptera</taxon>
        <taxon>Endopterygota</taxon>
        <taxon>Lepidoptera</taxon>
        <taxon>Glossata</taxon>
        <taxon>Ditrysia</taxon>
        <taxon>Papilionoidea</taxon>
        <taxon>Pieridae</taxon>
        <taxon>Pierinae</taxon>
        <taxon>Pieris</taxon>
    </lineage>
</organism>
<dbReference type="Proteomes" id="UP001152562">
    <property type="component" value="Unassembled WGS sequence"/>
</dbReference>
<evidence type="ECO:0000313" key="2">
    <source>
        <dbReference type="Proteomes" id="UP001152562"/>
    </source>
</evidence>
<proteinExistence type="predicted"/>